<comment type="caution">
    <text evidence="1">The sequence shown here is derived from an EMBL/GenBank/DDBJ whole genome shotgun (WGS) entry which is preliminary data.</text>
</comment>
<dbReference type="Proteomes" id="UP000800039">
    <property type="component" value="Unassembled WGS sequence"/>
</dbReference>
<protein>
    <submittedName>
        <fullName evidence="1">Uncharacterized protein</fullName>
    </submittedName>
</protein>
<dbReference type="EMBL" id="ML976615">
    <property type="protein sequence ID" value="KAF1847930.1"/>
    <property type="molecule type" value="Genomic_DNA"/>
</dbReference>
<sequence>MLSPPEISNVGGVLICLPLFNHTVACEVEKRLGVHFVALMLSLACGGTLRQSGLTVNATYKRLMSNRVSYPIWLTRGASELTRCSAHSHDRRNAKRRMCAEAIELQQLLQ</sequence>
<dbReference type="AlphaFoldDB" id="A0A9P4GMV4"/>
<gene>
    <name evidence="1" type="ORF">K460DRAFT_363939</name>
</gene>
<proteinExistence type="predicted"/>
<reference evidence="1" key="1">
    <citation type="submission" date="2020-01" db="EMBL/GenBank/DDBJ databases">
        <authorList>
            <consortium name="DOE Joint Genome Institute"/>
            <person name="Haridas S."/>
            <person name="Albert R."/>
            <person name="Binder M."/>
            <person name="Bloem J."/>
            <person name="Labutti K."/>
            <person name="Salamov A."/>
            <person name="Andreopoulos B."/>
            <person name="Baker S.E."/>
            <person name="Barry K."/>
            <person name="Bills G."/>
            <person name="Bluhm B.H."/>
            <person name="Cannon C."/>
            <person name="Castanera R."/>
            <person name="Culley D.E."/>
            <person name="Daum C."/>
            <person name="Ezra D."/>
            <person name="Gonzalez J.B."/>
            <person name="Henrissat B."/>
            <person name="Kuo A."/>
            <person name="Liang C."/>
            <person name="Lipzen A."/>
            <person name="Lutzoni F."/>
            <person name="Magnuson J."/>
            <person name="Mondo S."/>
            <person name="Nolan M."/>
            <person name="Ohm R."/>
            <person name="Pangilinan J."/>
            <person name="Park H.-J."/>
            <person name="Ramirez L."/>
            <person name="Alfaro M."/>
            <person name="Sun H."/>
            <person name="Tritt A."/>
            <person name="Yoshinaga Y."/>
            <person name="Zwiers L.-H."/>
            <person name="Turgeon B.G."/>
            <person name="Goodwin S.B."/>
            <person name="Spatafora J.W."/>
            <person name="Crous P.W."/>
            <person name="Grigoriev I.V."/>
        </authorList>
    </citation>
    <scope>NUCLEOTIDE SEQUENCE</scope>
    <source>
        <strain evidence="1">CBS 394.84</strain>
    </source>
</reference>
<accession>A0A9P4GMV4</accession>
<keyword evidence="2" id="KW-1185">Reference proteome</keyword>
<organism evidence="1 2">
    <name type="scientific">Cucurbitaria berberidis CBS 394.84</name>
    <dbReference type="NCBI Taxonomy" id="1168544"/>
    <lineage>
        <taxon>Eukaryota</taxon>
        <taxon>Fungi</taxon>
        <taxon>Dikarya</taxon>
        <taxon>Ascomycota</taxon>
        <taxon>Pezizomycotina</taxon>
        <taxon>Dothideomycetes</taxon>
        <taxon>Pleosporomycetidae</taxon>
        <taxon>Pleosporales</taxon>
        <taxon>Pleosporineae</taxon>
        <taxon>Cucurbitariaceae</taxon>
        <taxon>Cucurbitaria</taxon>
    </lineage>
</organism>
<evidence type="ECO:0000313" key="1">
    <source>
        <dbReference type="EMBL" id="KAF1847930.1"/>
    </source>
</evidence>
<dbReference type="RefSeq" id="XP_040790493.1">
    <property type="nucleotide sequence ID" value="XM_040932913.1"/>
</dbReference>
<dbReference type="GeneID" id="63850164"/>
<name>A0A9P4GMV4_9PLEO</name>
<evidence type="ECO:0000313" key="2">
    <source>
        <dbReference type="Proteomes" id="UP000800039"/>
    </source>
</evidence>